<dbReference type="GO" id="GO:0003984">
    <property type="term" value="F:acetolactate synthase activity"/>
    <property type="evidence" value="ECO:0007669"/>
    <property type="project" value="TreeGrafter"/>
</dbReference>
<dbReference type="SUPFAM" id="SSF52518">
    <property type="entry name" value="Thiamin diphosphate-binding fold (THDP-binding)"/>
    <property type="match status" value="2"/>
</dbReference>
<evidence type="ECO:0000256" key="1">
    <source>
        <dbReference type="ARBA" id="ARBA00007812"/>
    </source>
</evidence>
<evidence type="ECO:0000256" key="3">
    <source>
        <dbReference type="RuleBase" id="RU362132"/>
    </source>
</evidence>
<reference evidence="7" key="2">
    <citation type="submission" date="2023-01" db="EMBL/GenBank/DDBJ databases">
        <authorList>
            <person name="Sun Q."/>
            <person name="Evtushenko L."/>
        </authorList>
    </citation>
    <scope>NUCLEOTIDE SEQUENCE</scope>
    <source>
        <strain evidence="7">VKM Ac-1069</strain>
    </source>
</reference>
<evidence type="ECO:0000313" key="8">
    <source>
        <dbReference type="Proteomes" id="UP001143463"/>
    </source>
</evidence>
<dbReference type="CDD" id="cd07035">
    <property type="entry name" value="TPP_PYR_POX_like"/>
    <property type="match status" value="1"/>
</dbReference>
<dbReference type="GO" id="GO:0000287">
    <property type="term" value="F:magnesium ion binding"/>
    <property type="evidence" value="ECO:0007669"/>
    <property type="project" value="InterPro"/>
</dbReference>
<evidence type="ECO:0000313" key="7">
    <source>
        <dbReference type="EMBL" id="GLL12614.1"/>
    </source>
</evidence>
<dbReference type="PROSITE" id="PS00187">
    <property type="entry name" value="TPP_ENZYMES"/>
    <property type="match status" value="1"/>
</dbReference>
<protein>
    <submittedName>
        <fullName evidence="7">Benzoylformate decarboxylase</fullName>
    </submittedName>
</protein>
<dbReference type="Pfam" id="PF02775">
    <property type="entry name" value="TPP_enzyme_C"/>
    <property type="match status" value="1"/>
</dbReference>
<name>A0A9W6NX78_9PSEU</name>
<evidence type="ECO:0000256" key="2">
    <source>
        <dbReference type="ARBA" id="ARBA00023052"/>
    </source>
</evidence>
<evidence type="ECO:0000259" key="4">
    <source>
        <dbReference type="Pfam" id="PF00205"/>
    </source>
</evidence>
<dbReference type="GO" id="GO:0030976">
    <property type="term" value="F:thiamine pyrophosphate binding"/>
    <property type="evidence" value="ECO:0007669"/>
    <property type="project" value="InterPro"/>
</dbReference>
<dbReference type="InterPro" id="IPR029061">
    <property type="entry name" value="THDP-binding"/>
</dbReference>
<feature type="domain" description="Thiamine pyrophosphate enzyme N-terminal TPP-binding" evidence="6">
    <location>
        <begin position="3"/>
        <end position="117"/>
    </location>
</feature>
<keyword evidence="2 3" id="KW-0786">Thiamine pyrophosphate</keyword>
<dbReference type="InterPro" id="IPR012001">
    <property type="entry name" value="Thiamin_PyroP_enz_TPP-bd_dom"/>
</dbReference>
<dbReference type="Proteomes" id="UP001143463">
    <property type="component" value="Unassembled WGS sequence"/>
</dbReference>
<accession>A0A9W6NX78</accession>
<dbReference type="SUPFAM" id="SSF52467">
    <property type="entry name" value="DHS-like NAD/FAD-binding domain"/>
    <property type="match status" value="1"/>
</dbReference>
<dbReference type="EMBL" id="BSFQ01000015">
    <property type="protein sequence ID" value="GLL12614.1"/>
    <property type="molecule type" value="Genomic_DNA"/>
</dbReference>
<organism evidence="7 8">
    <name type="scientific">Pseudonocardia halophobica</name>
    <dbReference type="NCBI Taxonomy" id="29401"/>
    <lineage>
        <taxon>Bacteria</taxon>
        <taxon>Bacillati</taxon>
        <taxon>Actinomycetota</taxon>
        <taxon>Actinomycetes</taxon>
        <taxon>Pseudonocardiales</taxon>
        <taxon>Pseudonocardiaceae</taxon>
        <taxon>Pseudonocardia</taxon>
    </lineage>
</organism>
<dbReference type="Pfam" id="PF02776">
    <property type="entry name" value="TPP_enzyme_N"/>
    <property type="match status" value="1"/>
</dbReference>
<dbReference type="PANTHER" id="PTHR18968">
    <property type="entry name" value="THIAMINE PYROPHOSPHATE ENZYMES"/>
    <property type="match status" value="1"/>
</dbReference>
<dbReference type="RefSeq" id="WP_037047734.1">
    <property type="nucleotide sequence ID" value="NZ_BAAAUZ010000073.1"/>
</dbReference>
<dbReference type="InterPro" id="IPR045229">
    <property type="entry name" value="TPP_enz"/>
</dbReference>
<evidence type="ECO:0000259" key="6">
    <source>
        <dbReference type="Pfam" id="PF02776"/>
    </source>
</evidence>
<proteinExistence type="inferred from homology"/>
<dbReference type="PANTHER" id="PTHR18968:SF133">
    <property type="entry name" value="BENZOYLFORMATE DECARBOXYLASE"/>
    <property type="match status" value="1"/>
</dbReference>
<feature type="domain" description="Thiamine pyrophosphate enzyme TPP-binding" evidence="5">
    <location>
        <begin position="384"/>
        <end position="521"/>
    </location>
</feature>
<dbReference type="Gene3D" id="3.40.50.1220">
    <property type="entry name" value="TPP-binding domain"/>
    <property type="match status" value="1"/>
</dbReference>
<dbReference type="InterPro" id="IPR011766">
    <property type="entry name" value="TPP_enzyme_TPP-bd"/>
</dbReference>
<dbReference type="GO" id="GO:0050660">
    <property type="term" value="F:flavin adenine dinucleotide binding"/>
    <property type="evidence" value="ECO:0007669"/>
    <property type="project" value="TreeGrafter"/>
</dbReference>
<evidence type="ECO:0000259" key="5">
    <source>
        <dbReference type="Pfam" id="PF02775"/>
    </source>
</evidence>
<dbReference type="Gene3D" id="3.40.50.970">
    <property type="match status" value="2"/>
</dbReference>
<gene>
    <name evidence="7" type="primary">mdlC</name>
    <name evidence="7" type="ORF">GCM10017577_37550</name>
</gene>
<dbReference type="CDD" id="cd02002">
    <property type="entry name" value="TPP_BFDC"/>
    <property type="match status" value="1"/>
</dbReference>
<dbReference type="InterPro" id="IPR029035">
    <property type="entry name" value="DHS-like_NAD/FAD-binding_dom"/>
</dbReference>
<dbReference type="Pfam" id="PF00205">
    <property type="entry name" value="TPP_enzyme_M"/>
    <property type="match status" value="1"/>
</dbReference>
<feature type="domain" description="Thiamine pyrophosphate enzyme central" evidence="4">
    <location>
        <begin position="191"/>
        <end position="325"/>
    </location>
</feature>
<keyword evidence="8" id="KW-1185">Reference proteome</keyword>
<dbReference type="AlphaFoldDB" id="A0A9W6NX78"/>
<sequence length="533" mass="55543">MATVAEVTYRILRARGLTTIFGNPGSNELPFLAHMPEDFTYVLGLHEGAVVSMADGFALATGGPAFVNLHAASGSGNAMGGLTNAVYSHSPLVLTAGQQVRSTIGQEVMLANVDATALPQPLVKWSSEPACAADVPRTIDQAVHTALLPARGPVYVSVPYDDWAADADPDSELLPGRTVRGGASLSQEQVTELVALLDRAQNPLLVLGPQVDAAGANADAVRLAEALRAPVWIAPSAPRCPFPTRHPAFRGVLPAAVREVSTAFEGHDLVLVVGAPVFRYHQYLPGRYLPEGTRLVQITEDPKEAARAPFGDAVVAPVGPALAALADGVSVAARPPLPALPPFPAPRTSPHSVHPDELFALLREHAPDDALYVVESTSTAASFWSQMDLREPGSYLFPASGGLGFGLPAAVGAQLGRPDRQVVGVIGDGSANYGITALWTAARHRIPVVILVLKNGTYGALRWFGEVLGTGETPGMDVPGIDFTALARGYGVPARSVSDGAAFVLALKDALSADGPSLIEVVTADLDEEGGPR</sequence>
<reference evidence="7" key="1">
    <citation type="journal article" date="2014" name="Int. J. Syst. Evol. Microbiol.">
        <title>Complete genome sequence of Corynebacterium casei LMG S-19264T (=DSM 44701T), isolated from a smear-ripened cheese.</title>
        <authorList>
            <consortium name="US DOE Joint Genome Institute (JGI-PGF)"/>
            <person name="Walter F."/>
            <person name="Albersmeier A."/>
            <person name="Kalinowski J."/>
            <person name="Ruckert C."/>
        </authorList>
    </citation>
    <scope>NUCLEOTIDE SEQUENCE</scope>
    <source>
        <strain evidence="7">VKM Ac-1069</strain>
    </source>
</reference>
<dbReference type="InterPro" id="IPR012000">
    <property type="entry name" value="Thiamin_PyroP_enz_cen_dom"/>
</dbReference>
<dbReference type="NCBIfam" id="NF005485">
    <property type="entry name" value="PRK07092.1"/>
    <property type="match status" value="1"/>
</dbReference>
<comment type="caution">
    <text evidence="7">The sequence shown here is derived from an EMBL/GenBank/DDBJ whole genome shotgun (WGS) entry which is preliminary data.</text>
</comment>
<comment type="similarity">
    <text evidence="1 3">Belongs to the TPP enzyme family.</text>
</comment>
<dbReference type="InterPro" id="IPR000399">
    <property type="entry name" value="TPP-bd_CS"/>
</dbReference>